<protein>
    <recommendedName>
        <fullName evidence="1">Protein kinase domain-containing protein</fullName>
    </recommendedName>
</protein>
<feature type="domain" description="Protein kinase" evidence="1">
    <location>
        <begin position="194"/>
        <end position="497"/>
    </location>
</feature>
<dbReference type="STRING" id="1442369.A0A0D2JF77"/>
<keyword evidence="3" id="KW-1185">Reference proteome</keyword>
<dbReference type="PANTHER" id="PTHR37542:SF1">
    <property type="entry name" value="PRION-INHIBITION AND PROPAGATION HELO DOMAIN-CONTAINING PROTEIN"/>
    <property type="match status" value="1"/>
</dbReference>
<proteinExistence type="predicted"/>
<reference evidence="2 3" key="1">
    <citation type="submission" date="2015-01" db="EMBL/GenBank/DDBJ databases">
        <title>The Genome Sequence of Rhinocladiella mackenzie CBS 650.93.</title>
        <authorList>
            <consortium name="The Broad Institute Genomics Platform"/>
            <person name="Cuomo C."/>
            <person name="de Hoog S."/>
            <person name="Gorbushina A."/>
            <person name="Stielow B."/>
            <person name="Teixiera M."/>
            <person name="Abouelleil A."/>
            <person name="Chapman S.B."/>
            <person name="Priest M."/>
            <person name="Young S.K."/>
            <person name="Wortman J."/>
            <person name="Nusbaum C."/>
            <person name="Birren B."/>
        </authorList>
    </citation>
    <scope>NUCLEOTIDE SEQUENCE [LARGE SCALE GENOMIC DNA]</scope>
    <source>
        <strain evidence="2 3">CBS 650.93</strain>
    </source>
</reference>
<accession>A0A0D2JF77</accession>
<dbReference type="Gene3D" id="1.10.510.10">
    <property type="entry name" value="Transferase(Phosphotransferase) domain 1"/>
    <property type="match status" value="1"/>
</dbReference>
<dbReference type="Proteomes" id="UP000053617">
    <property type="component" value="Unassembled WGS sequence"/>
</dbReference>
<dbReference type="PANTHER" id="PTHR37542">
    <property type="entry name" value="HELO DOMAIN-CONTAINING PROTEIN-RELATED"/>
    <property type="match status" value="1"/>
</dbReference>
<dbReference type="InterPro" id="IPR011009">
    <property type="entry name" value="Kinase-like_dom_sf"/>
</dbReference>
<sequence length="514" mass="57974">MEPVGIALAAASMADLCIKCGKSLVAKYRSYQTAERDILELILRVEHHWLKTECQVEFLRSVWSDLGEHLQVHQNSILRVLYLKINETTLLIDQIIGNKDDDVSVQSVLTENGHYRKGKFALMIKDCLHKTLNDLATWQEMLDPSWFLMTRVSGTAIDQQLTFPNATRLSSATTVKGIRDELRTTNNDQNESIFIAVDTLAPGRNSIPFSFSQSCHDQRSADLVIVDPFSCDALTDVGAVTKDIRNLARVLSKIDPLVFGLLSCRGVIKYTDADGALSRFEFVFSIPPSLRNPSSLRSILVEERDDHAFNDRLDLAKQLASSILFIHSSGFVHKNIRPETILVFTGDSLGLGYPFLVGFEKFRPTDRLTYRVGDARWERNLYRHPQRQGISVEEDFKMQHDIYSLGVCLLEIGLWTSFVLWKEDADEPTPSRALGIDDVLKLKDERKTASEVKKVLIRMAEECLPNRMGKRYTEVVLACLTCLDKGATGLGDERDFLDVNGTVVAVRYIEKVPS</sequence>
<dbReference type="GO" id="GO:0005524">
    <property type="term" value="F:ATP binding"/>
    <property type="evidence" value="ECO:0007669"/>
    <property type="project" value="InterPro"/>
</dbReference>
<dbReference type="GeneID" id="25290600"/>
<dbReference type="EMBL" id="KN847476">
    <property type="protein sequence ID" value="KIX07875.1"/>
    <property type="molecule type" value="Genomic_DNA"/>
</dbReference>
<gene>
    <name evidence="2" type="ORF">Z518_02529</name>
</gene>
<dbReference type="GO" id="GO:0004672">
    <property type="term" value="F:protein kinase activity"/>
    <property type="evidence" value="ECO:0007669"/>
    <property type="project" value="InterPro"/>
</dbReference>
<dbReference type="VEuPathDB" id="FungiDB:Z518_02529"/>
<evidence type="ECO:0000313" key="3">
    <source>
        <dbReference type="Proteomes" id="UP000053617"/>
    </source>
</evidence>
<dbReference type="SUPFAM" id="SSF56112">
    <property type="entry name" value="Protein kinase-like (PK-like)"/>
    <property type="match status" value="1"/>
</dbReference>
<evidence type="ECO:0000259" key="1">
    <source>
        <dbReference type="PROSITE" id="PS50011"/>
    </source>
</evidence>
<name>A0A0D2JF77_9EURO</name>
<evidence type="ECO:0000313" key="2">
    <source>
        <dbReference type="EMBL" id="KIX07875.1"/>
    </source>
</evidence>
<dbReference type="RefSeq" id="XP_013275011.1">
    <property type="nucleotide sequence ID" value="XM_013419557.1"/>
</dbReference>
<dbReference type="InterPro" id="IPR000719">
    <property type="entry name" value="Prot_kinase_dom"/>
</dbReference>
<dbReference type="PROSITE" id="PS50011">
    <property type="entry name" value="PROTEIN_KINASE_DOM"/>
    <property type="match status" value="1"/>
</dbReference>
<dbReference type="HOGENOM" id="CLU_028627_0_0_1"/>
<organism evidence="2 3">
    <name type="scientific">Rhinocladiella mackenziei CBS 650.93</name>
    <dbReference type="NCBI Taxonomy" id="1442369"/>
    <lineage>
        <taxon>Eukaryota</taxon>
        <taxon>Fungi</taxon>
        <taxon>Dikarya</taxon>
        <taxon>Ascomycota</taxon>
        <taxon>Pezizomycotina</taxon>
        <taxon>Eurotiomycetes</taxon>
        <taxon>Chaetothyriomycetidae</taxon>
        <taxon>Chaetothyriales</taxon>
        <taxon>Herpotrichiellaceae</taxon>
        <taxon>Rhinocladiella</taxon>
    </lineage>
</organism>
<dbReference type="OrthoDB" id="1911848at2759"/>
<dbReference type="AlphaFoldDB" id="A0A0D2JF77"/>